<comment type="subcellular location">
    <subcellularLocation>
        <location evidence="7">Cytoplasm</location>
    </subcellularLocation>
</comment>
<proteinExistence type="inferred from homology"/>
<dbReference type="PANTHER" id="PTHR21087:SF16">
    <property type="entry name" value="SHIKIMATE KINASE 1, CHLOROPLASTIC"/>
    <property type="match status" value="1"/>
</dbReference>
<evidence type="ECO:0000313" key="9">
    <source>
        <dbReference type="Proteomes" id="UP000285961"/>
    </source>
</evidence>
<keyword evidence="4 7" id="KW-0418">Kinase</keyword>
<dbReference type="InterPro" id="IPR000623">
    <property type="entry name" value="Shikimate_kinase/TSH1"/>
</dbReference>
<dbReference type="PRINTS" id="PR01100">
    <property type="entry name" value="SHIKIMTKNASE"/>
</dbReference>
<dbReference type="UniPathway" id="UPA00053">
    <property type="reaction ID" value="UER00088"/>
</dbReference>
<evidence type="ECO:0000256" key="1">
    <source>
        <dbReference type="ARBA" id="ARBA00022605"/>
    </source>
</evidence>
<feature type="binding site" evidence="7">
    <location>
        <begin position="18"/>
        <end position="23"/>
    </location>
    <ligand>
        <name>ATP</name>
        <dbReference type="ChEBI" id="CHEBI:30616"/>
    </ligand>
</feature>
<dbReference type="SUPFAM" id="SSF52540">
    <property type="entry name" value="P-loop containing nucleoside triphosphate hydrolases"/>
    <property type="match status" value="1"/>
</dbReference>
<dbReference type="InterPro" id="IPR027417">
    <property type="entry name" value="P-loop_NTPase"/>
</dbReference>
<evidence type="ECO:0000256" key="5">
    <source>
        <dbReference type="ARBA" id="ARBA00022840"/>
    </source>
</evidence>
<evidence type="ECO:0000256" key="7">
    <source>
        <dbReference type="HAMAP-Rule" id="MF_00109"/>
    </source>
</evidence>
<feature type="binding site" evidence="7">
    <location>
        <position position="124"/>
    </location>
    <ligand>
        <name>ATP</name>
        <dbReference type="ChEBI" id="CHEBI:30616"/>
    </ligand>
</feature>
<sequence length="178" mass="19390">MVGSGPRSMNITLIGMAGVGKSVIGRKLAKRLSYTFCDTDELIKKKTGHTLQEIINTSGDDKLLAVEEETILGLGAFENCVLSPGGSVIYSARAMEFIKRNSLVIFLNAPFEVIQGRLVDRQTRGIVGLRKKSLRALFDERLGLYKRAADITIDLPDEFDVDAIVRSIMQAISAGGLT</sequence>
<organism evidence="8 9">
    <name type="scientific">Candidatus Abyssobacteria bacterium SURF_17</name>
    <dbReference type="NCBI Taxonomy" id="2093361"/>
    <lineage>
        <taxon>Bacteria</taxon>
        <taxon>Pseudomonadati</taxon>
        <taxon>Candidatus Hydrogenedentota</taxon>
        <taxon>Candidatus Abyssobacteria</taxon>
    </lineage>
</organism>
<dbReference type="PANTHER" id="PTHR21087">
    <property type="entry name" value="SHIKIMATE KINASE"/>
    <property type="match status" value="1"/>
</dbReference>
<keyword evidence="7" id="KW-0963">Cytoplasm</keyword>
<name>A0A419F9Q0_9BACT</name>
<dbReference type="GO" id="GO:0005524">
    <property type="term" value="F:ATP binding"/>
    <property type="evidence" value="ECO:0007669"/>
    <property type="project" value="UniProtKB-UniRule"/>
</dbReference>
<dbReference type="Proteomes" id="UP000285961">
    <property type="component" value="Unassembled WGS sequence"/>
</dbReference>
<dbReference type="EMBL" id="QZKI01000002">
    <property type="protein sequence ID" value="RJP75558.1"/>
    <property type="molecule type" value="Genomic_DNA"/>
</dbReference>
<dbReference type="Pfam" id="PF01202">
    <property type="entry name" value="SKI"/>
    <property type="match status" value="1"/>
</dbReference>
<comment type="catalytic activity">
    <reaction evidence="7">
        <text>shikimate + ATP = 3-phosphoshikimate + ADP + H(+)</text>
        <dbReference type="Rhea" id="RHEA:13121"/>
        <dbReference type="ChEBI" id="CHEBI:15378"/>
        <dbReference type="ChEBI" id="CHEBI:30616"/>
        <dbReference type="ChEBI" id="CHEBI:36208"/>
        <dbReference type="ChEBI" id="CHEBI:145989"/>
        <dbReference type="ChEBI" id="CHEBI:456216"/>
        <dbReference type="EC" id="2.7.1.71"/>
    </reaction>
</comment>
<keyword evidence="7" id="KW-0460">Magnesium</keyword>
<evidence type="ECO:0000256" key="3">
    <source>
        <dbReference type="ARBA" id="ARBA00022741"/>
    </source>
</evidence>
<feature type="binding site" evidence="7">
    <location>
        <position position="22"/>
    </location>
    <ligand>
        <name>Mg(2+)</name>
        <dbReference type="ChEBI" id="CHEBI:18420"/>
    </ligand>
</feature>
<dbReference type="InterPro" id="IPR031322">
    <property type="entry name" value="Shikimate/glucono_kinase"/>
</dbReference>
<keyword evidence="7" id="KW-0479">Metal-binding</keyword>
<keyword evidence="1 7" id="KW-0028">Amino-acid biosynthesis</keyword>
<comment type="pathway">
    <text evidence="7">Metabolic intermediate biosynthesis; chorismate biosynthesis; chorismate from D-erythrose 4-phosphate and phosphoenolpyruvate: step 5/7.</text>
</comment>
<protein>
    <recommendedName>
        <fullName evidence="7">Shikimate kinase</fullName>
        <shortName evidence="7">SK</shortName>
        <ecNumber evidence="7">2.7.1.71</ecNumber>
    </recommendedName>
</protein>
<dbReference type="GO" id="GO:0009073">
    <property type="term" value="P:aromatic amino acid family biosynthetic process"/>
    <property type="evidence" value="ECO:0007669"/>
    <property type="project" value="UniProtKB-KW"/>
</dbReference>
<gene>
    <name evidence="7" type="primary">aroK</name>
    <name evidence="8" type="ORF">C4532_00230</name>
</gene>
<evidence type="ECO:0000313" key="8">
    <source>
        <dbReference type="EMBL" id="RJP75558.1"/>
    </source>
</evidence>
<dbReference type="GO" id="GO:0004765">
    <property type="term" value="F:shikimate kinase activity"/>
    <property type="evidence" value="ECO:0007669"/>
    <property type="project" value="UniProtKB-UniRule"/>
</dbReference>
<dbReference type="GO" id="GO:0008652">
    <property type="term" value="P:amino acid biosynthetic process"/>
    <property type="evidence" value="ECO:0007669"/>
    <property type="project" value="UniProtKB-KW"/>
</dbReference>
<dbReference type="HAMAP" id="MF_00109">
    <property type="entry name" value="Shikimate_kinase"/>
    <property type="match status" value="1"/>
</dbReference>
<comment type="caution">
    <text evidence="8">The sequence shown here is derived from an EMBL/GenBank/DDBJ whole genome shotgun (WGS) entry which is preliminary data.</text>
</comment>
<evidence type="ECO:0000256" key="2">
    <source>
        <dbReference type="ARBA" id="ARBA00022679"/>
    </source>
</evidence>
<keyword evidence="5 7" id="KW-0067">ATP-binding</keyword>
<evidence type="ECO:0000256" key="6">
    <source>
        <dbReference type="ARBA" id="ARBA00023141"/>
    </source>
</evidence>
<dbReference type="AlphaFoldDB" id="A0A419F9Q0"/>
<reference evidence="8 9" key="1">
    <citation type="journal article" date="2017" name="ISME J.">
        <title>Energy and carbon metabolisms in a deep terrestrial subsurface fluid microbial community.</title>
        <authorList>
            <person name="Momper L."/>
            <person name="Jungbluth S.P."/>
            <person name="Lee M.D."/>
            <person name="Amend J.P."/>
        </authorList>
    </citation>
    <scope>NUCLEOTIDE SEQUENCE [LARGE SCALE GENOMIC DNA]</scope>
    <source>
        <strain evidence="8">SURF_17</strain>
    </source>
</reference>
<dbReference type="GO" id="GO:0009423">
    <property type="term" value="P:chorismate biosynthetic process"/>
    <property type="evidence" value="ECO:0007669"/>
    <property type="project" value="UniProtKB-UniRule"/>
</dbReference>
<comment type="caution">
    <text evidence="7">Lacks conserved residue(s) required for the propagation of feature annotation.</text>
</comment>
<dbReference type="CDD" id="cd00464">
    <property type="entry name" value="SK"/>
    <property type="match status" value="1"/>
</dbReference>
<keyword evidence="6 7" id="KW-0057">Aromatic amino acid biosynthesis</keyword>
<evidence type="ECO:0000256" key="4">
    <source>
        <dbReference type="ARBA" id="ARBA00022777"/>
    </source>
</evidence>
<feature type="binding site" evidence="7">
    <location>
        <position position="40"/>
    </location>
    <ligand>
        <name>substrate</name>
    </ligand>
</feature>
<feature type="binding site" evidence="7">
    <location>
        <position position="141"/>
    </location>
    <ligand>
        <name>substrate</name>
    </ligand>
</feature>
<dbReference type="GO" id="GO:0005829">
    <property type="term" value="C:cytosol"/>
    <property type="evidence" value="ECO:0007669"/>
    <property type="project" value="TreeGrafter"/>
</dbReference>
<dbReference type="GO" id="GO:0000287">
    <property type="term" value="F:magnesium ion binding"/>
    <property type="evidence" value="ECO:0007669"/>
    <property type="project" value="UniProtKB-UniRule"/>
</dbReference>
<comment type="subunit">
    <text evidence="7">Monomer.</text>
</comment>
<dbReference type="EC" id="2.7.1.71" evidence="7"/>
<dbReference type="Gene3D" id="3.40.50.300">
    <property type="entry name" value="P-loop containing nucleotide triphosphate hydrolases"/>
    <property type="match status" value="1"/>
</dbReference>
<keyword evidence="3 7" id="KW-0547">Nucleotide-binding</keyword>
<accession>A0A419F9Q0</accession>
<comment type="cofactor">
    <cofactor evidence="7">
        <name>Mg(2+)</name>
        <dbReference type="ChEBI" id="CHEBI:18420"/>
    </cofactor>
    <text evidence="7">Binds 1 Mg(2+) ion per subunit.</text>
</comment>
<feature type="binding site" evidence="7">
    <location>
        <position position="86"/>
    </location>
    <ligand>
        <name>substrate</name>
    </ligand>
</feature>
<comment type="similarity">
    <text evidence="7">Belongs to the shikimate kinase family.</text>
</comment>
<keyword evidence="2 7" id="KW-0808">Transferase</keyword>
<comment type="function">
    <text evidence="7">Catalyzes the specific phosphorylation of the 3-hydroxyl group of shikimic acid using ATP as a cosubstrate.</text>
</comment>